<feature type="region of interest" description="Disordered" evidence="1">
    <location>
        <begin position="208"/>
        <end position="245"/>
    </location>
</feature>
<sequence length="793" mass="85549">MQLLKLIALLALGAAAAPPAPVQARDEFLVTRNCYNWIKRNEQHNGRVCADAEEGPGERYKVNWDCYNLIKRNDQHVDGITMEDPWSSPWATDAPAPPTIDLPSEPQPAHIGISPRKSSRSPSPWGRDMDHGDNDWGGWNDAPVGGKQSPGWGTSPNLKPLANCVGDALDPWALAVAEDKTGERGVDSAIGLADEARVDGQDISKVQTTESSVWMSGGLEPPNQEDGLERRSSSDIQPTVSLGEGRPDAFRQVSKVQELVEMYDDMAKTSSRDASCTEMASTEDHRIVDAKVQGVQGVQGGTHNEPAKDPADVSTSTHHRVEEGGRIPATITCAAGIAKDAGSKTDAKEADVVLQPASESDDSRVQRDTAPAAEDGASPASGTQYDGWDRPTKATTDMKSSAYNSKPSISYSIDYSSLNLLFPNRQQEASVIPERLPDSIIKESFVSVSERKSWYRISRLGSIRRHNGGDDENYVRVGWKGSTVRQDTLAIVRRWMEEDSIGGRAVLGRRLGHGVSGMFNWDSDAPPVEIGELFARKKQKPNRHARQTSAILGETVTSPTLASFGWSSSVPSSPAIARVSSERHATSSRLSEMTERDDGGEEDKGASAEISEHPRGTESSTAQDEAFDCSERLPPSQHDDDEWGDMVSSPTLDLDFAGAFDPISLAKAAQLPSPKHDVDESASCVNEPACASDAPMQHADPWGGLDILDGRQPGPVSWTKDDAVVVLPAPTSYSKPPSLGKSTQSEVVCTSRRPPSPPSSRPRSMALAPDVPRDDETVATLLAALPDLTYMLQ</sequence>
<dbReference type="OrthoDB" id="3941134at2759"/>
<feature type="region of interest" description="Disordered" evidence="1">
    <location>
        <begin position="729"/>
        <end position="772"/>
    </location>
</feature>
<feature type="region of interest" description="Disordered" evidence="1">
    <location>
        <begin position="91"/>
        <end position="135"/>
    </location>
</feature>
<feature type="signal peptide" evidence="2">
    <location>
        <begin position="1"/>
        <end position="24"/>
    </location>
</feature>
<reference evidence="3 4" key="1">
    <citation type="journal article" date="2016" name="Genome Biol. Evol.">
        <title>Divergent and convergent evolution of fungal pathogenicity.</title>
        <authorList>
            <person name="Shang Y."/>
            <person name="Xiao G."/>
            <person name="Zheng P."/>
            <person name="Cen K."/>
            <person name="Zhan S."/>
            <person name="Wang C."/>
        </authorList>
    </citation>
    <scope>NUCLEOTIDE SEQUENCE [LARGE SCALE GENOMIC DNA]</scope>
    <source>
        <strain evidence="3 4">RCEF 4871</strain>
    </source>
</reference>
<evidence type="ECO:0000313" key="4">
    <source>
        <dbReference type="Proteomes" id="UP000243498"/>
    </source>
</evidence>
<dbReference type="EMBL" id="AZHC01000036">
    <property type="protein sequence ID" value="OAA36251.1"/>
    <property type="molecule type" value="Genomic_DNA"/>
</dbReference>
<dbReference type="Proteomes" id="UP000243498">
    <property type="component" value="Unassembled WGS sequence"/>
</dbReference>
<proteinExistence type="predicted"/>
<evidence type="ECO:0000256" key="1">
    <source>
        <dbReference type="SAM" id="MobiDB-lite"/>
    </source>
</evidence>
<comment type="caution">
    <text evidence="3">The sequence shown here is derived from an EMBL/GenBank/DDBJ whole genome shotgun (WGS) entry which is preliminary data.</text>
</comment>
<feature type="region of interest" description="Disordered" evidence="1">
    <location>
        <begin position="341"/>
        <end position="403"/>
    </location>
</feature>
<dbReference type="OMA" id="FSWHLGQ"/>
<protein>
    <submittedName>
        <fullName evidence="3">Uncharacterized protein</fullName>
    </submittedName>
</protein>
<feature type="compositionally biased region" description="Basic and acidic residues" evidence="1">
    <location>
        <begin position="592"/>
        <end position="616"/>
    </location>
</feature>
<feature type="compositionally biased region" description="Polar residues" evidence="1">
    <location>
        <begin position="731"/>
        <end position="748"/>
    </location>
</feature>
<feature type="compositionally biased region" description="Low complexity" evidence="1">
    <location>
        <begin position="114"/>
        <end position="124"/>
    </location>
</feature>
<keyword evidence="4" id="KW-1185">Reference proteome</keyword>
<feature type="region of interest" description="Disordered" evidence="1">
    <location>
        <begin position="689"/>
        <end position="716"/>
    </location>
</feature>
<dbReference type="AlphaFoldDB" id="A0A166XW62"/>
<organism evidence="3 4">
    <name type="scientific">Metarhizium rileyi (strain RCEF 4871)</name>
    <name type="common">Nomuraea rileyi</name>
    <dbReference type="NCBI Taxonomy" id="1649241"/>
    <lineage>
        <taxon>Eukaryota</taxon>
        <taxon>Fungi</taxon>
        <taxon>Dikarya</taxon>
        <taxon>Ascomycota</taxon>
        <taxon>Pezizomycotina</taxon>
        <taxon>Sordariomycetes</taxon>
        <taxon>Hypocreomycetidae</taxon>
        <taxon>Hypocreales</taxon>
        <taxon>Clavicipitaceae</taxon>
        <taxon>Metarhizium</taxon>
    </lineage>
</organism>
<name>A0A166XW62_METRR</name>
<dbReference type="STRING" id="1081105.A0A166XW62"/>
<feature type="region of interest" description="Disordered" evidence="1">
    <location>
        <begin position="563"/>
        <end position="651"/>
    </location>
</feature>
<gene>
    <name evidence="3" type="ORF">NOR_07596</name>
</gene>
<feature type="region of interest" description="Disordered" evidence="1">
    <location>
        <begin position="298"/>
        <end position="323"/>
    </location>
</feature>
<evidence type="ECO:0000313" key="3">
    <source>
        <dbReference type="EMBL" id="OAA36251.1"/>
    </source>
</evidence>
<feature type="chain" id="PRO_5007882486" evidence="2">
    <location>
        <begin position="25"/>
        <end position="793"/>
    </location>
</feature>
<keyword evidence="2" id="KW-0732">Signal</keyword>
<feature type="compositionally biased region" description="Low complexity" evidence="1">
    <location>
        <begin position="567"/>
        <end position="579"/>
    </location>
</feature>
<feature type="compositionally biased region" description="Basic and acidic residues" evidence="1">
    <location>
        <begin position="341"/>
        <end position="351"/>
    </location>
</feature>
<accession>A0A166XW62</accession>
<evidence type="ECO:0000256" key="2">
    <source>
        <dbReference type="SAM" id="SignalP"/>
    </source>
</evidence>
<feature type="compositionally biased region" description="Polar residues" evidence="1">
    <location>
        <begin position="393"/>
        <end position="403"/>
    </location>
</feature>